<keyword evidence="4" id="KW-1185">Reference proteome</keyword>
<reference evidence="3 4" key="1">
    <citation type="journal article" date="2016" name="Mol. Biol. Evol.">
        <title>Comparative Genomics of Early-Diverging Mushroom-Forming Fungi Provides Insights into the Origins of Lignocellulose Decay Capabilities.</title>
        <authorList>
            <person name="Nagy L.G."/>
            <person name="Riley R."/>
            <person name="Tritt A."/>
            <person name="Adam C."/>
            <person name="Daum C."/>
            <person name="Floudas D."/>
            <person name="Sun H."/>
            <person name="Yadav J.S."/>
            <person name="Pangilinan J."/>
            <person name="Larsson K.H."/>
            <person name="Matsuura K."/>
            <person name="Barry K."/>
            <person name="Labutti K."/>
            <person name="Kuo R."/>
            <person name="Ohm R.A."/>
            <person name="Bhattacharya S.S."/>
            <person name="Shirouzu T."/>
            <person name="Yoshinaga Y."/>
            <person name="Martin F.M."/>
            <person name="Grigoriev I.V."/>
            <person name="Hibbett D.S."/>
        </authorList>
    </citation>
    <scope>NUCLEOTIDE SEQUENCE [LARGE SCALE GENOMIC DNA]</scope>
    <source>
        <strain evidence="3 4">HHB10207 ss-3</strain>
    </source>
</reference>
<evidence type="ECO:0000256" key="1">
    <source>
        <dbReference type="SAM" id="Phobius"/>
    </source>
</evidence>
<feature type="domain" description="DUF6535" evidence="2">
    <location>
        <begin position="64"/>
        <end position="216"/>
    </location>
</feature>
<dbReference type="InterPro" id="IPR045338">
    <property type="entry name" value="DUF6535"/>
</dbReference>
<keyword evidence="1" id="KW-1133">Transmembrane helix</keyword>
<feature type="transmembrane region" description="Helical" evidence="1">
    <location>
        <begin position="277"/>
        <end position="297"/>
    </location>
</feature>
<evidence type="ECO:0000313" key="3">
    <source>
        <dbReference type="EMBL" id="KZT35241.1"/>
    </source>
</evidence>
<proteinExistence type="predicted"/>
<evidence type="ECO:0000259" key="2">
    <source>
        <dbReference type="Pfam" id="PF20153"/>
    </source>
</evidence>
<keyword evidence="1" id="KW-0472">Membrane</keyword>
<feature type="transmembrane region" description="Helical" evidence="1">
    <location>
        <begin position="85"/>
        <end position="104"/>
    </location>
</feature>
<gene>
    <name evidence="3" type="ORF">SISSUDRAFT_1051714</name>
</gene>
<organism evidence="3 4">
    <name type="scientific">Sistotremastrum suecicum HHB10207 ss-3</name>
    <dbReference type="NCBI Taxonomy" id="1314776"/>
    <lineage>
        <taxon>Eukaryota</taxon>
        <taxon>Fungi</taxon>
        <taxon>Dikarya</taxon>
        <taxon>Basidiomycota</taxon>
        <taxon>Agaricomycotina</taxon>
        <taxon>Agaricomycetes</taxon>
        <taxon>Sistotremastrales</taxon>
        <taxon>Sistotremastraceae</taxon>
        <taxon>Sistotremastrum</taxon>
    </lineage>
</organism>
<sequence length="639" mass="73110">MKEQNTTARAQKTALDNQREVTQDIRKILKVHGELLTVLTKDALKEDQPYEEKDIDDEATCTALFEIAMAKTKEEVDEWIKRMDVSLVFIALFSAVLTAFVIPATQNLLPSSNTTPGNSTNLPLPTPSLSDQKICASYYIALIVAIMTAVLSVLGRQWMSKLISRPEGGTYQDRLLRHLSREQAVKRWLKYLVEGLHLLLLGSIGVFMTGLLYQLHALGGSFETEPTILIVTWWVGVCLSSVIFLLIAVTTSPAFVTQLRDIVYWIDLWFHQQISWFPWYFISRVLTSPVWLVLHLIDRFICRYRRESGSTKLLKDRLVYVYTELIADASSPGLLERAVASFSYLEWVQSGKVSLDQLEKTFNRLMSTDTSIRVRETVIARVPLFVRKYAEHSWKIREDLLNFLRKHFPLSVYFPALVLFCSFDDDNRDLRPLSCLPSPQCMARVLCSYNHPGKLGDRQTICSLAERHCAELIWEGKGDDVKQLLSCLNPSDLIKSYIQRPHDIRLDVVEFLLQDRKIEFLVEINQFLDPIMNHPRISPSSLSQILLLLIDPLPTDTDLSPVILYISRHPDSHTWHEISDAIGAYLEAYTITKLSTREPARRFLQLCVPTEDIYDEEGNPLVTSDETRGRAHILLEGKL</sequence>
<dbReference type="OrthoDB" id="3235960at2759"/>
<feature type="transmembrane region" description="Helical" evidence="1">
    <location>
        <begin position="233"/>
        <end position="256"/>
    </location>
</feature>
<evidence type="ECO:0000313" key="4">
    <source>
        <dbReference type="Proteomes" id="UP000076798"/>
    </source>
</evidence>
<accession>A0A166AEB3</accession>
<name>A0A166AEB3_9AGAM</name>
<dbReference type="EMBL" id="KV428147">
    <property type="protein sequence ID" value="KZT35241.1"/>
    <property type="molecule type" value="Genomic_DNA"/>
</dbReference>
<feature type="transmembrane region" description="Helical" evidence="1">
    <location>
        <begin position="136"/>
        <end position="155"/>
    </location>
</feature>
<dbReference type="Proteomes" id="UP000076798">
    <property type="component" value="Unassembled WGS sequence"/>
</dbReference>
<dbReference type="Pfam" id="PF20153">
    <property type="entry name" value="DUF6535"/>
    <property type="match status" value="1"/>
</dbReference>
<protein>
    <recommendedName>
        <fullName evidence="2">DUF6535 domain-containing protein</fullName>
    </recommendedName>
</protein>
<dbReference type="AlphaFoldDB" id="A0A166AEB3"/>
<keyword evidence="1" id="KW-0812">Transmembrane</keyword>
<feature type="transmembrane region" description="Helical" evidence="1">
    <location>
        <begin position="191"/>
        <end position="213"/>
    </location>
</feature>